<dbReference type="SUPFAM" id="SSF51306">
    <property type="entry name" value="LexA/Signal peptidase"/>
    <property type="match status" value="1"/>
</dbReference>
<keyword evidence="6" id="KW-0742">SOS response</keyword>
<comment type="caution">
    <text evidence="9">The sequence shown here is derived from an EMBL/GenBank/DDBJ whole genome shotgun (WGS) entry which is preliminary data.</text>
</comment>
<dbReference type="InterPro" id="IPR006197">
    <property type="entry name" value="Peptidase_S24_LexA"/>
</dbReference>
<dbReference type="Pfam" id="PF00717">
    <property type="entry name" value="Peptidase_S24"/>
    <property type="match status" value="1"/>
</dbReference>
<reference evidence="9 10" key="1">
    <citation type="submission" date="2013-01" db="EMBL/GenBank/DDBJ databases">
        <authorList>
            <person name="Harkins D.M."/>
            <person name="Durkin A.S."/>
            <person name="Brinkac L.M."/>
            <person name="Haft D.H."/>
            <person name="Selengut J.D."/>
            <person name="Sanka R."/>
            <person name="DePew J."/>
            <person name="Purushe J."/>
            <person name="Peacock S.J."/>
            <person name="Thaipadungpanit J."/>
            <person name="Wuthiekanun V.W."/>
            <person name="Day N.P."/>
            <person name="Vinetz J.M."/>
            <person name="Sutton G.G."/>
            <person name="Nierman W.C."/>
            <person name="Fouts D.E."/>
        </authorList>
    </citation>
    <scope>NUCLEOTIDE SEQUENCE [LARGE SCALE GENOMIC DNA]</scope>
    <source>
        <strain evidence="9 10">FPW1039</strain>
    </source>
</reference>
<dbReference type="PANTHER" id="PTHR33516:SF2">
    <property type="entry name" value="LEXA REPRESSOR-RELATED"/>
    <property type="match status" value="1"/>
</dbReference>
<dbReference type="InterPro" id="IPR036286">
    <property type="entry name" value="LexA/Signal_pep-like_sf"/>
</dbReference>
<evidence type="ECO:0000259" key="8">
    <source>
        <dbReference type="Pfam" id="PF00717"/>
    </source>
</evidence>
<evidence type="ECO:0000256" key="2">
    <source>
        <dbReference type="ARBA" id="ARBA00022763"/>
    </source>
</evidence>
<evidence type="ECO:0000313" key="10">
    <source>
        <dbReference type="Proteomes" id="UP000012164"/>
    </source>
</evidence>
<feature type="domain" description="Peptidase S24/S26A/S26B/S26C" evidence="8">
    <location>
        <begin position="21"/>
        <end position="133"/>
    </location>
</feature>
<evidence type="ECO:0000256" key="3">
    <source>
        <dbReference type="ARBA" id="ARBA00022801"/>
    </source>
</evidence>
<evidence type="ECO:0000256" key="7">
    <source>
        <dbReference type="RuleBase" id="RU003991"/>
    </source>
</evidence>
<dbReference type="Gene3D" id="2.10.109.10">
    <property type="entry name" value="Umud Fragment, subunit A"/>
    <property type="match status" value="1"/>
</dbReference>
<evidence type="ECO:0000256" key="6">
    <source>
        <dbReference type="ARBA" id="ARBA00023236"/>
    </source>
</evidence>
<keyword evidence="3 7" id="KW-0378">Hydrolase</keyword>
<dbReference type="AlphaFoldDB" id="A0A0F6IBX4"/>
<dbReference type="Proteomes" id="UP000012164">
    <property type="component" value="Unassembled WGS sequence"/>
</dbReference>
<sequence>MKNRGKINPKKIPKRKNLYITPIKAGFPSPADDYLEKELDIISLVIQNPNSTFFGRVKGDSMVEEGIKDQDIIVIDKSIKPQSGNTVVCALDGVIVVKTLKIKGKKIILESSNAKYEPIEIKKENEFEIWGTVTWTIHKVRNVRAR</sequence>
<dbReference type="PANTHER" id="PTHR33516">
    <property type="entry name" value="LEXA REPRESSOR"/>
    <property type="match status" value="1"/>
</dbReference>
<dbReference type="PRINTS" id="PR00726">
    <property type="entry name" value="LEXASERPTASE"/>
</dbReference>
<dbReference type="InterPro" id="IPR050077">
    <property type="entry name" value="LexA_repressor"/>
</dbReference>
<evidence type="ECO:0000256" key="1">
    <source>
        <dbReference type="ARBA" id="ARBA00007484"/>
    </source>
</evidence>
<keyword evidence="2" id="KW-0227">DNA damage</keyword>
<dbReference type="GO" id="GO:0006355">
    <property type="term" value="P:regulation of DNA-templated transcription"/>
    <property type="evidence" value="ECO:0007669"/>
    <property type="project" value="InterPro"/>
</dbReference>
<proteinExistence type="inferred from homology"/>
<evidence type="ECO:0000313" key="9">
    <source>
        <dbReference type="EMBL" id="EMJ35549.1"/>
    </source>
</evidence>
<evidence type="ECO:0000256" key="5">
    <source>
        <dbReference type="ARBA" id="ARBA00023204"/>
    </source>
</evidence>
<protein>
    <submittedName>
        <fullName evidence="9">Peptidase S24-like protein</fullName>
    </submittedName>
</protein>
<comment type="similarity">
    <text evidence="1 7">Belongs to the peptidase S24 family.</text>
</comment>
<dbReference type="GO" id="GO:0006281">
    <property type="term" value="P:DNA repair"/>
    <property type="evidence" value="ECO:0007669"/>
    <property type="project" value="UniProtKB-KW"/>
</dbReference>
<dbReference type="GO" id="GO:0016787">
    <property type="term" value="F:hydrolase activity"/>
    <property type="evidence" value="ECO:0007669"/>
    <property type="project" value="UniProtKB-KW"/>
</dbReference>
<name>A0A0F6IBX4_LEPIR</name>
<dbReference type="MEROPS" id="S24.003"/>
<dbReference type="GO" id="GO:0009432">
    <property type="term" value="P:SOS response"/>
    <property type="evidence" value="ECO:0007669"/>
    <property type="project" value="UniProtKB-KW"/>
</dbReference>
<accession>A0A0F6IBX4</accession>
<gene>
    <name evidence="9" type="ORF">LEP1GSC079_0244</name>
</gene>
<evidence type="ECO:0000256" key="4">
    <source>
        <dbReference type="ARBA" id="ARBA00022813"/>
    </source>
</evidence>
<dbReference type="InterPro" id="IPR039418">
    <property type="entry name" value="LexA-like"/>
</dbReference>
<dbReference type="EMBL" id="AKWR02000168">
    <property type="protein sequence ID" value="EMJ35549.1"/>
    <property type="molecule type" value="Genomic_DNA"/>
</dbReference>
<keyword evidence="5" id="KW-0234">DNA repair</keyword>
<keyword evidence="4 7" id="KW-0068">Autocatalytic cleavage</keyword>
<organism evidence="9 10">
    <name type="scientific">Leptospira interrogans str. FPW1039</name>
    <dbReference type="NCBI Taxonomy" id="1193040"/>
    <lineage>
        <taxon>Bacteria</taxon>
        <taxon>Pseudomonadati</taxon>
        <taxon>Spirochaetota</taxon>
        <taxon>Spirochaetia</taxon>
        <taxon>Leptospirales</taxon>
        <taxon>Leptospiraceae</taxon>
        <taxon>Leptospira</taxon>
    </lineage>
</organism>
<dbReference type="NCBIfam" id="NF007621">
    <property type="entry name" value="PRK10276.1"/>
    <property type="match status" value="1"/>
</dbReference>
<dbReference type="GO" id="GO:0003677">
    <property type="term" value="F:DNA binding"/>
    <property type="evidence" value="ECO:0007669"/>
    <property type="project" value="InterPro"/>
</dbReference>
<dbReference type="CDD" id="cd06529">
    <property type="entry name" value="S24_LexA-like"/>
    <property type="match status" value="1"/>
</dbReference>
<dbReference type="InterPro" id="IPR015927">
    <property type="entry name" value="Peptidase_S24_S26A/B/C"/>
</dbReference>